<comment type="caution">
    <text evidence="1">The sequence shown here is derived from an EMBL/GenBank/DDBJ whole genome shotgun (WGS) entry which is preliminary data.</text>
</comment>
<proteinExistence type="predicted"/>
<dbReference type="Proteomes" id="UP000215902">
    <property type="component" value="Unassembled WGS sequence"/>
</dbReference>
<organism evidence="1 2">
    <name type="scientific">Macrostomum lignano</name>
    <dbReference type="NCBI Taxonomy" id="282301"/>
    <lineage>
        <taxon>Eukaryota</taxon>
        <taxon>Metazoa</taxon>
        <taxon>Spiralia</taxon>
        <taxon>Lophotrochozoa</taxon>
        <taxon>Platyhelminthes</taxon>
        <taxon>Rhabditophora</taxon>
        <taxon>Macrostomorpha</taxon>
        <taxon>Macrostomida</taxon>
        <taxon>Macrostomidae</taxon>
        <taxon>Macrostomum</taxon>
    </lineage>
</organism>
<name>A0A267EXV1_9PLAT</name>
<gene>
    <name evidence="1" type="ORF">BOX15_Mlig013240g1</name>
</gene>
<sequence>MHQEENNYQEEYKLKENLEQLLWRSSSIEEQHSDVGARYLIKNADINMVLCVLNSMDDKAARSRLESGLSLSTEGDKFKLMTKKPKVRIVNIRIFMR</sequence>
<accession>A0A267EXV1</accession>
<dbReference type="EMBL" id="NIVC01001630">
    <property type="protein sequence ID" value="PAA65659.1"/>
    <property type="molecule type" value="Genomic_DNA"/>
</dbReference>
<evidence type="ECO:0000313" key="2">
    <source>
        <dbReference type="Proteomes" id="UP000215902"/>
    </source>
</evidence>
<evidence type="ECO:0000313" key="1">
    <source>
        <dbReference type="EMBL" id="PAA65659.1"/>
    </source>
</evidence>
<protein>
    <submittedName>
        <fullName evidence="1">Uncharacterized protein</fullName>
    </submittedName>
</protein>
<dbReference type="AlphaFoldDB" id="A0A267EXV1"/>
<keyword evidence="2" id="KW-1185">Reference proteome</keyword>
<reference evidence="1 2" key="1">
    <citation type="submission" date="2017-06" db="EMBL/GenBank/DDBJ databases">
        <title>A platform for efficient transgenesis in Macrostomum lignano, a flatworm model organism for stem cell research.</title>
        <authorList>
            <person name="Berezikov E."/>
        </authorList>
    </citation>
    <scope>NUCLEOTIDE SEQUENCE [LARGE SCALE GENOMIC DNA]</scope>
    <source>
        <strain evidence="1">DV1</strain>
        <tissue evidence="1">Whole organism</tissue>
    </source>
</reference>